<feature type="transmembrane region" description="Helical" evidence="1">
    <location>
        <begin position="115"/>
        <end position="138"/>
    </location>
</feature>
<name>A0A0F9JQ19_9ZZZZ</name>
<feature type="transmembrane region" description="Helical" evidence="1">
    <location>
        <begin position="72"/>
        <end position="95"/>
    </location>
</feature>
<proteinExistence type="predicted"/>
<keyword evidence="1" id="KW-0812">Transmembrane</keyword>
<gene>
    <name evidence="2" type="ORF">LCGC14_1797870</name>
</gene>
<organism evidence="2">
    <name type="scientific">marine sediment metagenome</name>
    <dbReference type="NCBI Taxonomy" id="412755"/>
    <lineage>
        <taxon>unclassified sequences</taxon>
        <taxon>metagenomes</taxon>
        <taxon>ecological metagenomes</taxon>
    </lineage>
</organism>
<protein>
    <submittedName>
        <fullName evidence="2">Uncharacterized protein</fullName>
    </submittedName>
</protein>
<comment type="caution">
    <text evidence="2">The sequence shown here is derived from an EMBL/GenBank/DDBJ whole genome shotgun (WGS) entry which is preliminary data.</text>
</comment>
<dbReference type="AlphaFoldDB" id="A0A0F9JQ19"/>
<dbReference type="EMBL" id="LAZR01017274">
    <property type="protein sequence ID" value="KKM01093.1"/>
    <property type="molecule type" value="Genomic_DNA"/>
</dbReference>
<feature type="transmembrane region" description="Helical" evidence="1">
    <location>
        <begin position="174"/>
        <end position="198"/>
    </location>
</feature>
<accession>A0A0F9JQ19</accession>
<reference evidence="2" key="1">
    <citation type="journal article" date="2015" name="Nature">
        <title>Complex archaea that bridge the gap between prokaryotes and eukaryotes.</title>
        <authorList>
            <person name="Spang A."/>
            <person name="Saw J.H."/>
            <person name="Jorgensen S.L."/>
            <person name="Zaremba-Niedzwiedzka K."/>
            <person name="Martijn J."/>
            <person name="Lind A.E."/>
            <person name="van Eijk R."/>
            <person name="Schleper C."/>
            <person name="Guy L."/>
            <person name="Ettema T.J."/>
        </authorList>
    </citation>
    <scope>NUCLEOTIDE SEQUENCE</scope>
</reference>
<evidence type="ECO:0000313" key="2">
    <source>
        <dbReference type="EMBL" id="KKM01093.1"/>
    </source>
</evidence>
<keyword evidence="1" id="KW-0472">Membrane</keyword>
<feature type="transmembrane region" description="Helical" evidence="1">
    <location>
        <begin position="6"/>
        <end position="28"/>
    </location>
</feature>
<keyword evidence="1" id="KW-1133">Transmembrane helix</keyword>
<sequence>MNFFKYSYLIFLCLGMSIIVLLITHDFLSTISNISIYYNQLARELNQNYGYNITPYTMTFLGRSVNTSFIRWYYDFMILSIFILVGIMVILETYWKKKPIHHSNPKKRGIAPIPIIGIILILFLITHSFLQNIVVLVAQHDHLANLLNNNYGYGAPYFTTYFFNKEVGLYFLELLLLFITTIIIVLVTLLILFAISYFRKYYSIRHTKVPKLSEDTIILQRDS</sequence>
<evidence type="ECO:0000256" key="1">
    <source>
        <dbReference type="SAM" id="Phobius"/>
    </source>
</evidence>